<dbReference type="PANTHER" id="PTHR35869">
    <property type="entry name" value="OUTER-MEMBRANE LIPOPROTEIN CARRIER PROTEIN"/>
    <property type="match status" value="1"/>
</dbReference>
<evidence type="ECO:0000256" key="7">
    <source>
        <dbReference type="ARBA" id="ARBA00022764"/>
    </source>
</evidence>
<feature type="chain" id="PRO_5016472847" description="Outer-membrane lipoprotein carrier protein" evidence="10">
    <location>
        <begin position="29"/>
        <end position="223"/>
    </location>
</feature>
<feature type="signal peptide" evidence="10">
    <location>
        <begin position="1"/>
        <end position="28"/>
    </location>
</feature>
<proteinExistence type="inferred from homology"/>
<evidence type="ECO:0000256" key="1">
    <source>
        <dbReference type="ARBA" id="ARBA00004418"/>
    </source>
</evidence>
<reference evidence="12 13" key="1">
    <citation type="submission" date="2017-04" db="EMBL/GenBank/DDBJ databases">
        <title>Unexpected and diverse lifestyles within the genus Limnohabitans.</title>
        <authorList>
            <person name="Kasalicky V."/>
            <person name="Mehrshad M."/>
            <person name="Andrei S.-A."/>
            <person name="Salcher M."/>
            <person name="Kratochvilova H."/>
            <person name="Simek K."/>
            <person name="Ghai R."/>
        </authorList>
    </citation>
    <scope>NUCLEOTIDE SEQUENCE [LARGE SCALE GENOMIC DNA]</scope>
    <source>
        <strain evidence="12 13">II-B4</strain>
    </source>
</reference>
<accession>A0A315EC29</accession>
<organism evidence="12 13">
    <name type="scientific">Limnohabitans parvus II-B4</name>
    <dbReference type="NCBI Taxonomy" id="1293052"/>
    <lineage>
        <taxon>Bacteria</taxon>
        <taxon>Pseudomonadati</taxon>
        <taxon>Pseudomonadota</taxon>
        <taxon>Betaproteobacteria</taxon>
        <taxon>Burkholderiales</taxon>
        <taxon>Comamonadaceae</taxon>
        <taxon>Limnohabitans</taxon>
    </lineage>
</organism>
<sequence length="223" mass="24298" precursor="true">MNRLDRARRQVVMGLLCAGLCMAMPALADGLDALTQFMKQARSGRAQFSQSVTSPSKAGQPPRVKTSSGSFEFQRPGKFRFDYRKPFVQTLVADGQTLWLHDVDLNQVTARKQAQVLGSTPAALLTAASDLESLKTDFVFKTEPDRDGLQWVSATPKAAEGQIRTVMVGLRATDKGPELAVMDVQDSLGQRSVLTFTAFELNPVLAAQAFVFRAPPGVDVIRP</sequence>
<evidence type="ECO:0000256" key="10">
    <source>
        <dbReference type="HAMAP-Rule" id="MF_00240"/>
    </source>
</evidence>
<dbReference type="InterPro" id="IPR029046">
    <property type="entry name" value="LolA/LolB/LppX"/>
</dbReference>
<dbReference type="OrthoDB" id="9787361at2"/>
<dbReference type="NCBIfam" id="TIGR00547">
    <property type="entry name" value="lolA"/>
    <property type="match status" value="1"/>
</dbReference>
<evidence type="ECO:0000256" key="8">
    <source>
        <dbReference type="ARBA" id="ARBA00022927"/>
    </source>
</evidence>
<dbReference type="Proteomes" id="UP000250790">
    <property type="component" value="Unassembled WGS sequence"/>
</dbReference>
<dbReference type="GO" id="GO:0044874">
    <property type="term" value="P:lipoprotein localization to outer membrane"/>
    <property type="evidence" value="ECO:0007669"/>
    <property type="project" value="UniProtKB-UniRule"/>
</dbReference>
<dbReference type="AlphaFoldDB" id="A0A315EC29"/>
<dbReference type="Gene3D" id="2.50.20.10">
    <property type="entry name" value="Lipoprotein localisation LolA/LolB/LppX"/>
    <property type="match status" value="1"/>
</dbReference>
<dbReference type="Pfam" id="PF03548">
    <property type="entry name" value="LolA"/>
    <property type="match status" value="1"/>
</dbReference>
<dbReference type="SUPFAM" id="SSF89392">
    <property type="entry name" value="Prokaryotic lipoproteins and lipoprotein localization factors"/>
    <property type="match status" value="1"/>
</dbReference>
<dbReference type="GO" id="GO:0042597">
    <property type="term" value="C:periplasmic space"/>
    <property type="evidence" value="ECO:0007669"/>
    <property type="project" value="UniProtKB-SubCell"/>
</dbReference>
<keyword evidence="6 10" id="KW-0732">Signal</keyword>
<dbReference type="PANTHER" id="PTHR35869:SF1">
    <property type="entry name" value="OUTER-MEMBRANE LIPOPROTEIN CARRIER PROTEIN"/>
    <property type="match status" value="1"/>
</dbReference>
<dbReference type="InterPro" id="IPR004564">
    <property type="entry name" value="OM_lipoprot_carrier_LolA-like"/>
</dbReference>
<feature type="region of interest" description="Disordered" evidence="11">
    <location>
        <begin position="46"/>
        <end position="71"/>
    </location>
</feature>
<keyword evidence="12" id="KW-0449">Lipoprotein</keyword>
<dbReference type="InterPro" id="IPR018323">
    <property type="entry name" value="OM_lipoprot_carrier_LolA_Pbac"/>
</dbReference>
<keyword evidence="7 10" id="KW-0574">Periplasm</keyword>
<dbReference type="HAMAP" id="MF_00240">
    <property type="entry name" value="LolA"/>
    <property type="match status" value="1"/>
</dbReference>
<evidence type="ECO:0000256" key="4">
    <source>
        <dbReference type="ARBA" id="ARBA00014035"/>
    </source>
</evidence>
<keyword evidence="5 10" id="KW-0813">Transport</keyword>
<comment type="subunit">
    <text evidence="3 10">Monomer.</text>
</comment>
<name>A0A315EC29_9BURK</name>
<evidence type="ECO:0000313" key="13">
    <source>
        <dbReference type="Proteomes" id="UP000250790"/>
    </source>
</evidence>
<dbReference type="CDD" id="cd16325">
    <property type="entry name" value="LolA"/>
    <property type="match status" value="1"/>
</dbReference>
<dbReference type="GO" id="GO:0042953">
    <property type="term" value="P:lipoprotein transport"/>
    <property type="evidence" value="ECO:0007669"/>
    <property type="project" value="InterPro"/>
</dbReference>
<comment type="similarity">
    <text evidence="2 10">Belongs to the LolA family.</text>
</comment>
<evidence type="ECO:0000313" key="12">
    <source>
        <dbReference type="EMBL" id="PUE53514.1"/>
    </source>
</evidence>
<gene>
    <name evidence="10" type="primary">lolA</name>
    <name evidence="12" type="ORF">B9Z37_09320</name>
</gene>
<comment type="subcellular location">
    <subcellularLocation>
        <location evidence="1 10">Periplasm</location>
    </subcellularLocation>
</comment>
<evidence type="ECO:0000256" key="9">
    <source>
        <dbReference type="ARBA" id="ARBA00023186"/>
    </source>
</evidence>
<evidence type="ECO:0000256" key="2">
    <source>
        <dbReference type="ARBA" id="ARBA00007615"/>
    </source>
</evidence>
<evidence type="ECO:0000256" key="11">
    <source>
        <dbReference type="SAM" id="MobiDB-lite"/>
    </source>
</evidence>
<dbReference type="RefSeq" id="WP_108312988.1">
    <property type="nucleotide sequence ID" value="NZ_NESN01000003.1"/>
</dbReference>
<keyword evidence="8 10" id="KW-0653">Protein transport</keyword>
<keyword evidence="9 10" id="KW-0143">Chaperone</keyword>
<feature type="compositionally biased region" description="Polar residues" evidence="11">
    <location>
        <begin position="46"/>
        <end position="57"/>
    </location>
</feature>
<evidence type="ECO:0000256" key="6">
    <source>
        <dbReference type="ARBA" id="ARBA00022729"/>
    </source>
</evidence>
<evidence type="ECO:0000256" key="3">
    <source>
        <dbReference type="ARBA" id="ARBA00011245"/>
    </source>
</evidence>
<keyword evidence="13" id="KW-1185">Reference proteome</keyword>
<comment type="caution">
    <text evidence="12">The sequence shown here is derived from an EMBL/GenBank/DDBJ whole genome shotgun (WGS) entry which is preliminary data.</text>
</comment>
<dbReference type="EMBL" id="NESN01000003">
    <property type="protein sequence ID" value="PUE53514.1"/>
    <property type="molecule type" value="Genomic_DNA"/>
</dbReference>
<protein>
    <recommendedName>
        <fullName evidence="4 10">Outer-membrane lipoprotein carrier protein</fullName>
    </recommendedName>
</protein>
<evidence type="ECO:0000256" key="5">
    <source>
        <dbReference type="ARBA" id="ARBA00022448"/>
    </source>
</evidence>
<comment type="function">
    <text evidence="10">Participates in the translocation of lipoproteins from the inner membrane to the outer membrane. Only forms a complex with a lipoprotein if the residue after the N-terminal Cys is not an aspartate (The Asp acts as a targeting signal to indicate that the lipoprotein should stay in the inner membrane).</text>
</comment>